<dbReference type="RefSeq" id="WP_184011683.1">
    <property type="nucleotide sequence ID" value="NZ_JACIJS010000006.1"/>
</dbReference>
<accession>A0A840WQD5</accession>
<evidence type="ECO:0000313" key="3">
    <source>
        <dbReference type="Proteomes" id="UP000553766"/>
    </source>
</evidence>
<dbReference type="SUPFAM" id="SSF53335">
    <property type="entry name" value="S-adenosyl-L-methionine-dependent methyltransferases"/>
    <property type="match status" value="1"/>
</dbReference>
<feature type="domain" description="Methyltransferase type 11" evidence="1">
    <location>
        <begin position="44"/>
        <end position="135"/>
    </location>
</feature>
<dbReference type="EMBL" id="JACIJS010000006">
    <property type="protein sequence ID" value="MBB5516263.1"/>
    <property type="molecule type" value="Genomic_DNA"/>
</dbReference>
<dbReference type="InterPro" id="IPR013216">
    <property type="entry name" value="Methyltransf_11"/>
</dbReference>
<evidence type="ECO:0000313" key="2">
    <source>
        <dbReference type="EMBL" id="MBB5516263.1"/>
    </source>
</evidence>
<dbReference type="Proteomes" id="UP000553766">
    <property type="component" value="Unassembled WGS sequence"/>
</dbReference>
<proteinExistence type="predicted"/>
<dbReference type="Pfam" id="PF08241">
    <property type="entry name" value="Methyltransf_11"/>
    <property type="match status" value="1"/>
</dbReference>
<keyword evidence="3" id="KW-1185">Reference proteome</keyword>
<dbReference type="GO" id="GO:0008757">
    <property type="term" value="F:S-adenosylmethionine-dependent methyltransferase activity"/>
    <property type="evidence" value="ECO:0007669"/>
    <property type="project" value="InterPro"/>
</dbReference>
<sequence length="274" mass="29641">MTDARDWQGRVGQEWARRADALDALLGPVGEAAFGPLEHAARVLDVGCGAGESALTLALRGKDVTALDLSRDLLEVARARDVGGRVKWVEGDAARFTADPPFDALHSRCGVMFFDDPVGAMRHLRGQIEPGGTLSVITWQDAALNAWARLPLDIARPVLGEALTSLPPAGGAGPFGWADQDYVDRVLRQAGWRDVVFTEINRPAEVGYAMDADGIEAATLFFTRIGTLASRLRNVEKPLRDKVKERLRDALAAHQRADGTVWLDTAAWHITASA</sequence>
<dbReference type="InterPro" id="IPR029063">
    <property type="entry name" value="SAM-dependent_MTases_sf"/>
</dbReference>
<dbReference type="CDD" id="cd02440">
    <property type="entry name" value="AdoMet_MTases"/>
    <property type="match status" value="1"/>
</dbReference>
<comment type="caution">
    <text evidence="2">The sequence shown here is derived from an EMBL/GenBank/DDBJ whole genome shotgun (WGS) entry which is preliminary data.</text>
</comment>
<keyword evidence="2" id="KW-0489">Methyltransferase</keyword>
<name>A0A840WQD5_9RHOB</name>
<gene>
    <name evidence="2" type="ORF">FHS89_002289</name>
</gene>
<dbReference type="PANTHER" id="PTHR43591">
    <property type="entry name" value="METHYLTRANSFERASE"/>
    <property type="match status" value="1"/>
</dbReference>
<dbReference type="GO" id="GO:0032259">
    <property type="term" value="P:methylation"/>
    <property type="evidence" value="ECO:0007669"/>
    <property type="project" value="UniProtKB-KW"/>
</dbReference>
<protein>
    <submittedName>
        <fullName evidence="2">SAM-dependent methyltransferase</fullName>
    </submittedName>
</protein>
<keyword evidence="2" id="KW-0808">Transferase</keyword>
<dbReference type="AlphaFoldDB" id="A0A840WQD5"/>
<evidence type="ECO:0000259" key="1">
    <source>
        <dbReference type="Pfam" id="PF08241"/>
    </source>
</evidence>
<dbReference type="PANTHER" id="PTHR43591:SF24">
    <property type="entry name" value="2-METHOXY-6-POLYPRENYL-1,4-BENZOQUINOL METHYLASE, MITOCHONDRIAL"/>
    <property type="match status" value="1"/>
</dbReference>
<dbReference type="Gene3D" id="3.40.50.150">
    <property type="entry name" value="Vaccinia Virus protein VP39"/>
    <property type="match status" value="1"/>
</dbReference>
<organism evidence="2 3">
    <name type="scientific">Rubricella aquisinus</name>
    <dbReference type="NCBI Taxonomy" id="2028108"/>
    <lineage>
        <taxon>Bacteria</taxon>
        <taxon>Pseudomonadati</taxon>
        <taxon>Pseudomonadota</taxon>
        <taxon>Alphaproteobacteria</taxon>
        <taxon>Rhodobacterales</taxon>
        <taxon>Paracoccaceae</taxon>
        <taxon>Rubricella</taxon>
    </lineage>
</organism>
<reference evidence="2 3" key="1">
    <citation type="submission" date="2020-08" db="EMBL/GenBank/DDBJ databases">
        <title>Genomic Encyclopedia of Type Strains, Phase IV (KMG-IV): sequencing the most valuable type-strain genomes for metagenomic binning, comparative biology and taxonomic classification.</title>
        <authorList>
            <person name="Goeker M."/>
        </authorList>
    </citation>
    <scope>NUCLEOTIDE SEQUENCE [LARGE SCALE GENOMIC DNA]</scope>
    <source>
        <strain evidence="2 3">DSM 103377</strain>
    </source>
</reference>